<organism evidence="9 10">
    <name type="scientific">Legionella bozemanae</name>
    <name type="common">Fluoribacter bozemanae</name>
    <dbReference type="NCBI Taxonomy" id="447"/>
    <lineage>
        <taxon>Bacteria</taxon>
        <taxon>Pseudomonadati</taxon>
        <taxon>Pseudomonadota</taxon>
        <taxon>Gammaproteobacteria</taxon>
        <taxon>Legionellales</taxon>
        <taxon>Legionellaceae</taxon>
        <taxon>Legionella</taxon>
    </lineage>
</organism>
<feature type="transmembrane region" description="Helical" evidence="8">
    <location>
        <begin position="54"/>
        <end position="81"/>
    </location>
</feature>
<keyword evidence="4 8" id="KW-0812">Transmembrane</keyword>
<gene>
    <name evidence="9" type="primary">mreD</name>
    <name evidence="9" type="ORF">Lboz_2041</name>
</gene>
<keyword evidence="3" id="KW-1003">Cell membrane</keyword>
<keyword evidence="7 8" id="KW-0472">Membrane</keyword>
<dbReference type="GO" id="GO:0008360">
    <property type="term" value="P:regulation of cell shape"/>
    <property type="evidence" value="ECO:0007669"/>
    <property type="project" value="UniProtKB-KW"/>
</dbReference>
<dbReference type="Proteomes" id="UP000054695">
    <property type="component" value="Unassembled WGS sequence"/>
</dbReference>
<dbReference type="AlphaFoldDB" id="A0A0W0RQV1"/>
<evidence type="ECO:0000256" key="6">
    <source>
        <dbReference type="ARBA" id="ARBA00022989"/>
    </source>
</evidence>
<comment type="similarity">
    <text evidence="2">Belongs to the MreD family.</text>
</comment>
<evidence type="ECO:0000256" key="4">
    <source>
        <dbReference type="ARBA" id="ARBA00022692"/>
    </source>
</evidence>
<feature type="transmembrane region" description="Helical" evidence="8">
    <location>
        <begin position="101"/>
        <end position="122"/>
    </location>
</feature>
<comment type="caution">
    <text evidence="9">The sequence shown here is derived from an EMBL/GenBank/DDBJ whole genome shotgun (WGS) entry which is preliminary data.</text>
</comment>
<dbReference type="PANTHER" id="PTHR37484">
    <property type="entry name" value="ROD SHAPE-DETERMINING PROTEIN MRED"/>
    <property type="match status" value="1"/>
</dbReference>
<evidence type="ECO:0000256" key="5">
    <source>
        <dbReference type="ARBA" id="ARBA00022960"/>
    </source>
</evidence>
<evidence type="ECO:0000256" key="7">
    <source>
        <dbReference type="ARBA" id="ARBA00023136"/>
    </source>
</evidence>
<dbReference type="Pfam" id="PF04093">
    <property type="entry name" value="MreD"/>
    <property type="match status" value="1"/>
</dbReference>
<dbReference type="STRING" id="447.Lboz_2041"/>
<comment type="subcellular location">
    <subcellularLocation>
        <location evidence="1">Cell membrane</location>
        <topology evidence="1">Multi-pass membrane protein</topology>
    </subcellularLocation>
</comment>
<keyword evidence="5" id="KW-0133">Cell shape</keyword>
<evidence type="ECO:0000313" key="9">
    <source>
        <dbReference type="EMBL" id="KTC73395.1"/>
    </source>
</evidence>
<keyword evidence="10" id="KW-1185">Reference proteome</keyword>
<evidence type="ECO:0000313" key="10">
    <source>
        <dbReference type="Proteomes" id="UP000054695"/>
    </source>
</evidence>
<dbReference type="PATRIC" id="fig|447.4.peg.2170"/>
<dbReference type="InterPro" id="IPR007227">
    <property type="entry name" value="Cell_shape_determining_MreD"/>
</dbReference>
<feature type="transmembrane region" description="Helical" evidence="8">
    <location>
        <begin position="128"/>
        <end position="148"/>
    </location>
</feature>
<reference evidence="9 10" key="1">
    <citation type="submission" date="2015-11" db="EMBL/GenBank/DDBJ databases">
        <title>Genomic analysis of 38 Legionella species identifies large and diverse effector repertoires.</title>
        <authorList>
            <person name="Burstein D."/>
            <person name="Amaro F."/>
            <person name="Zusman T."/>
            <person name="Lifshitz Z."/>
            <person name="Cohen O."/>
            <person name="Gilbert J.A."/>
            <person name="Pupko T."/>
            <person name="Shuman H.A."/>
            <person name="Segal G."/>
        </authorList>
    </citation>
    <scope>NUCLEOTIDE SEQUENCE [LARGE SCALE GENOMIC DNA]</scope>
    <source>
        <strain evidence="9 10">WIGA</strain>
    </source>
</reference>
<protein>
    <submittedName>
        <fullName evidence="9">Rod shape-determining protein MreD</fullName>
    </submittedName>
</protein>
<dbReference type="GO" id="GO:0005886">
    <property type="term" value="C:plasma membrane"/>
    <property type="evidence" value="ECO:0007669"/>
    <property type="project" value="UniProtKB-SubCell"/>
</dbReference>
<dbReference type="EMBL" id="LNXU01000019">
    <property type="protein sequence ID" value="KTC73395.1"/>
    <property type="molecule type" value="Genomic_DNA"/>
</dbReference>
<evidence type="ECO:0000256" key="8">
    <source>
        <dbReference type="SAM" id="Phobius"/>
    </source>
</evidence>
<evidence type="ECO:0000256" key="2">
    <source>
        <dbReference type="ARBA" id="ARBA00007776"/>
    </source>
</evidence>
<name>A0A0W0RQV1_LEGBO</name>
<proteinExistence type="inferred from homology"/>
<dbReference type="InterPro" id="IPR026034">
    <property type="entry name" value="MreD_proteobac"/>
</dbReference>
<dbReference type="PANTHER" id="PTHR37484:SF1">
    <property type="entry name" value="ROD SHAPE-DETERMINING PROTEIN MRED"/>
    <property type="match status" value="1"/>
</dbReference>
<keyword evidence="6 8" id="KW-1133">Transmembrane helix</keyword>
<evidence type="ECO:0000256" key="3">
    <source>
        <dbReference type="ARBA" id="ARBA00022475"/>
    </source>
</evidence>
<dbReference type="NCBIfam" id="TIGR03426">
    <property type="entry name" value="shape_MreD"/>
    <property type="match status" value="1"/>
</dbReference>
<accession>A0A0W0RQV1</accession>
<evidence type="ECO:0000256" key="1">
    <source>
        <dbReference type="ARBA" id="ARBA00004651"/>
    </source>
</evidence>
<sequence length="160" mass="18363">MIRNLRVRLCLGFIVALLLSILPMPVLISAFRPPWILLLVLYIEYFLPGNFRLTTLLFVGLLLDVLLATVIGEHSFALLLVTWIASSKSRRFQFFSMMQQIFLIGFFCLLYQSIISLIAALLGFNYSLFTPAASALVGMFIWPWIRLLGEDTLLKRLVYR</sequence>